<dbReference type="EMBL" id="NHYE01005463">
    <property type="protein sequence ID" value="PPQ72316.1"/>
    <property type="molecule type" value="Genomic_DNA"/>
</dbReference>
<keyword evidence="5" id="KW-0234">DNA repair</keyword>
<keyword evidence="4 5" id="KW-0539">Nucleus</keyword>
<sequence>MESTERLVHISNDHSSLINVVKALGEYLTSEDSTLLQKGVELLALVVEKLPPEKMNGQSVRVLTAFFCGKLDDTVTIKPALTGLLTLAKVPTLSTPEVTTIVESLFRDVRMKSIVQDVRFKVFSIIDSLMAYHRDVLKSMGKTFLDGYVGLAEGEKDPRNLIVAFAIARVILIEFDIHEHSMFNILFCYFPITFRPPPNDRYGITTDDLRIALRNCLNATPAFGPLAIPVFLEKISAGSRATKKDALQTLGACLPVYGAALARVSARKLWNALKLEIFQPVDPEAEEEALKTTQILVRTIYADEEAAVEVNEDIQGLARNVCEECLQILKEPEKSQARPATKVLGAFMLTTPSVARYTISQAVPHLVQLFHNPDEASTRTSTLLLLSELITAARGSATKTPSPEIDPPLLPYKDEVLGVLTIGLKLPSSRLAAISGLNAMVSTPHLLTDEELGFIVHHVREVLEGDEDGFFDESDSILDLLSGISNIAPRHVSEQILPSLFSSLTDSAPTREDTIGRQRSWRVLSTLSKLCLQSELFENLVIRLTTKLDIICFPSAEQLPIISADPEPSAAYIHMILKTLAQALEFKSKEKHPDIAKYIDRLVPHIFNVFVASAFLSDKQIAVATEPRLIEVAGKIVNLVVQATPLQRQQPYALSLSKALLDGDFTDIAQGFQKIDKTRRLFIFTESSTSAQRNLLALLAAAIIALRPEVGLSIEDIGQFLDTLLQWALVLADSDLQKLSAFHIVSSILNRRANAELSSFLNDKLHKYWDNEIASEDIPLFRRKWAITSWIWITKALLVRKHPQAVSFAERLYEAFGDEAVGWDAAKAIGVIPSPDAILTKSNHAEVKVLHVQKYVGTVLPRMIAFAKDSSDPTRQTASIVALTSLIKSIPRAAYAHEMPILIPLLLRGLDLPDPEIRANIIDTFLAAAEGESPDHSLVSEHSVTLVNSMLKNST</sequence>
<dbReference type="InParanoid" id="A0A409W1D3"/>
<proteinExistence type="inferred from homology"/>
<dbReference type="InterPro" id="IPR029240">
    <property type="entry name" value="MMS19_N"/>
</dbReference>
<dbReference type="SUPFAM" id="SSF48371">
    <property type="entry name" value="ARM repeat"/>
    <property type="match status" value="1"/>
</dbReference>
<dbReference type="GO" id="GO:0006281">
    <property type="term" value="P:DNA repair"/>
    <property type="evidence" value="ECO:0007669"/>
    <property type="project" value="UniProtKB-UniRule"/>
</dbReference>
<dbReference type="GO" id="GO:0005634">
    <property type="term" value="C:nucleus"/>
    <property type="evidence" value="ECO:0007669"/>
    <property type="project" value="UniProtKB-SubCell"/>
</dbReference>
<dbReference type="InterPro" id="IPR039920">
    <property type="entry name" value="MMS19"/>
</dbReference>
<reference evidence="8 9" key="1">
    <citation type="journal article" date="2018" name="Evol. Lett.">
        <title>Horizontal gene cluster transfer increased hallucinogenic mushroom diversity.</title>
        <authorList>
            <person name="Reynolds H.T."/>
            <person name="Vijayakumar V."/>
            <person name="Gluck-Thaler E."/>
            <person name="Korotkin H.B."/>
            <person name="Matheny P.B."/>
            <person name="Slot J.C."/>
        </authorList>
    </citation>
    <scope>NUCLEOTIDE SEQUENCE [LARGE SCALE GENOMIC DNA]</scope>
    <source>
        <strain evidence="8 9">SRW20</strain>
    </source>
</reference>
<dbReference type="OrthoDB" id="342900at2759"/>
<gene>
    <name evidence="8" type="ORF">CVT26_007273</name>
</gene>
<evidence type="ECO:0000256" key="3">
    <source>
        <dbReference type="ARBA" id="ARBA00022737"/>
    </source>
</evidence>
<evidence type="ECO:0000256" key="2">
    <source>
        <dbReference type="ARBA" id="ARBA00009340"/>
    </source>
</evidence>
<comment type="subcellular location">
    <subcellularLocation>
        <location evidence="1 5">Nucleus</location>
    </subcellularLocation>
</comment>
<comment type="caution">
    <text evidence="8">The sequence shown here is derived from an EMBL/GenBank/DDBJ whole genome shotgun (WGS) entry which is preliminary data.</text>
</comment>
<dbReference type="PANTHER" id="PTHR12891">
    <property type="entry name" value="DNA REPAIR/TRANSCRIPTION PROTEIN MET18/MMS19"/>
    <property type="match status" value="1"/>
</dbReference>
<evidence type="ECO:0000259" key="6">
    <source>
        <dbReference type="Pfam" id="PF12460"/>
    </source>
</evidence>
<keyword evidence="3" id="KW-0677">Repeat</keyword>
<dbReference type="Pfam" id="PF14500">
    <property type="entry name" value="MMS19_N"/>
    <property type="match status" value="1"/>
</dbReference>
<dbReference type="GO" id="GO:0051604">
    <property type="term" value="P:protein maturation"/>
    <property type="evidence" value="ECO:0007669"/>
    <property type="project" value="UniProtKB-UniRule"/>
</dbReference>
<dbReference type="InterPro" id="IPR016024">
    <property type="entry name" value="ARM-type_fold"/>
</dbReference>
<accession>A0A409W1D3</accession>
<dbReference type="GO" id="GO:0097361">
    <property type="term" value="C:cytosolic [4Fe-4S] assembly targeting complex"/>
    <property type="evidence" value="ECO:0007669"/>
    <property type="project" value="UniProtKB-UniRule"/>
</dbReference>
<dbReference type="Proteomes" id="UP000284706">
    <property type="component" value="Unassembled WGS sequence"/>
</dbReference>
<organism evidence="8 9">
    <name type="scientific">Gymnopilus dilepis</name>
    <dbReference type="NCBI Taxonomy" id="231916"/>
    <lineage>
        <taxon>Eukaryota</taxon>
        <taxon>Fungi</taxon>
        <taxon>Dikarya</taxon>
        <taxon>Basidiomycota</taxon>
        <taxon>Agaricomycotina</taxon>
        <taxon>Agaricomycetes</taxon>
        <taxon>Agaricomycetidae</taxon>
        <taxon>Agaricales</taxon>
        <taxon>Agaricineae</taxon>
        <taxon>Hymenogastraceae</taxon>
        <taxon>Gymnopilus</taxon>
    </lineage>
</organism>
<dbReference type="Gene3D" id="1.25.10.10">
    <property type="entry name" value="Leucine-rich Repeat Variant"/>
    <property type="match status" value="2"/>
</dbReference>
<evidence type="ECO:0000313" key="9">
    <source>
        <dbReference type="Proteomes" id="UP000284706"/>
    </source>
</evidence>
<feature type="domain" description="MMS19 N-terminal" evidence="7">
    <location>
        <begin position="21"/>
        <end position="279"/>
    </location>
</feature>
<dbReference type="FunCoup" id="A0A409W1D3">
    <property type="interactions" value="472"/>
</dbReference>
<dbReference type="InterPro" id="IPR011989">
    <property type="entry name" value="ARM-like"/>
</dbReference>
<protein>
    <recommendedName>
        <fullName evidence="5">MMS19 nucleotide excision repair protein</fullName>
    </recommendedName>
</protein>
<dbReference type="STRING" id="231916.A0A409W1D3"/>
<evidence type="ECO:0000256" key="1">
    <source>
        <dbReference type="ARBA" id="ARBA00004123"/>
    </source>
</evidence>
<name>A0A409W1D3_9AGAR</name>
<keyword evidence="5" id="KW-0227">DNA damage</keyword>
<evidence type="ECO:0000256" key="5">
    <source>
        <dbReference type="RuleBase" id="RU367072"/>
    </source>
</evidence>
<dbReference type="AlphaFoldDB" id="A0A409W1D3"/>
<comment type="function">
    <text evidence="5">Key component of the cytosolic iron-sulfur protein assembly (CIA) complex, a multiprotein complex that mediates the incorporation of iron-sulfur cluster into apoproteins specifically involved in DNA metabolism and genomic integrity. In the CIA complex, MMS19 acts as an adapter between early-acting CIA components and a subset of cellular target iron-sulfur proteins.</text>
</comment>
<evidence type="ECO:0000259" key="7">
    <source>
        <dbReference type="Pfam" id="PF14500"/>
    </source>
</evidence>
<feature type="domain" description="MMS19 C-terminal" evidence="6">
    <location>
        <begin position="523"/>
        <end position="955"/>
    </location>
</feature>
<dbReference type="Pfam" id="PF12460">
    <property type="entry name" value="MMS19_C"/>
    <property type="match status" value="1"/>
</dbReference>
<evidence type="ECO:0000313" key="8">
    <source>
        <dbReference type="EMBL" id="PPQ72316.1"/>
    </source>
</evidence>
<evidence type="ECO:0000256" key="4">
    <source>
        <dbReference type="ARBA" id="ARBA00023242"/>
    </source>
</evidence>
<comment type="similarity">
    <text evidence="2 5">Belongs to the MET18/MMS19 family.</text>
</comment>
<keyword evidence="9" id="KW-1185">Reference proteome</keyword>
<feature type="non-terminal residue" evidence="8">
    <location>
        <position position="955"/>
    </location>
</feature>
<dbReference type="PANTHER" id="PTHR12891:SF0">
    <property type="entry name" value="MMS19 NUCLEOTIDE EXCISION REPAIR PROTEIN HOMOLOG"/>
    <property type="match status" value="1"/>
</dbReference>
<dbReference type="InterPro" id="IPR024687">
    <property type="entry name" value="MMS19_C"/>
</dbReference>
<dbReference type="GO" id="GO:0016226">
    <property type="term" value="P:iron-sulfur cluster assembly"/>
    <property type="evidence" value="ECO:0007669"/>
    <property type="project" value="UniProtKB-UniRule"/>
</dbReference>